<proteinExistence type="inferred from homology"/>
<dbReference type="PANTHER" id="PTHR30529">
    <property type="entry name" value="CYTOCHROME B561"/>
    <property type="match status" value="1"/>
</dbReference>
<accession>A0A853ZXY8</accession>
<reference evidence="15 16" key="1">
    <citation type="submission" date="2016-11" db="EMBL/GenBank/DDBJ databases">
        <title>Draft genome of Pseudomonas versuta A4R1.12.</title>
        <authorList>
            <person name="See-Too W.-S."/>
        </authorList>
    </citation>
    <scope>NUCLEOTIDE SEQUENCE [LARGE SCALE GENOMIC DNA]</scope>
    <source>
        <strain evidence="15 16">A4R1.12</strain>
    </source>
</reference>
<evidence type="ECO:0000259" key="14">
    <source>
        <dbReference type="Pfam" id="PF01292"/>
    </source>
</evidence>
<evidence type="ECO:0000256" key="8">
    <source>
        <dbReference type="ARBA" id="ARBA00022982"/>
    </source>
</evidence>
<evidence type="ECO:0000256" key="3">
    <source>
        <dbReference type="ARBA" id="ARBA00022448"/>
    </source>
</evidence>
<comment type="similarity">
    <text evidence="12">Belongs to the cytochrome b561 family.</text>
</comment>
<dbReference type="InterPro" id="IPR052168">
    <property type="entry name" value="Cytochrome_b561_oxidase"/>
</dbReference>
<feature type="transmembrane region" description="Helical" evidence="13">
    <location>
        <begin position="43"/>
        <end position="65"/>
    </location>
</feature>
<evidence type="ECO:0000256" key="4">
    <source>
        <dbReference type="ARBA" id="ARBA00022475"/>
    </source>
</evidence>
<keyword evidence="11 13" id="KW-0472">Membrane</keyword>
<dbReference type="InterPro" id="IPR011577">
    <property type="entry name" value="Cyt_b561_bac/Ni-Hgenase"/>
</dbReference>
<evidence type="ECO:0000256" key="7">
    <source>
        <dbReference type="ARBA" id="ARBA00022723"/>
    </source>
</evidence>
<dbReference type="PANTHER" id="PTHR30529:SF1">
    <property type="entry name" value="CYTOCHROME B561 HOMOLOG 2"/>
    <property type="match status" value="1"/>
</dbReference>
<keyword evidence="9 13" id="KW-1133">Transmembrane helix</keyword>
<dbReference type="GO" id="GO:0009055">
    <property type="term" value="F:electron transfer activity"/>
    <property type="evidence" value="ECO:0007669"/>
    <property type="project" value="InterPro"/>
</dbReference>
<dbReference type="GO" id="GO:0020037">
    <property type="term" value="F:heme binding"/>
    <property type="evidence" value="ECO:0007669"/>
    <property type="project" value="TreeGrafter"/>
</dbReference>
<dbReference type="GO" id="GO:0022904">
    <property type="term" value="P:respiratory electron transport chain"/>
    <property type="evidence" value="ECO:0007669"/>
    <property type="project" value="InterPro"/>
</dbReference>
<feature type="domain" description="Cytochrome b561 bacterial/Ni-hydrogenase" evidence="14">
    <location>
        <begin position="6"/>
        <end position="168"/>
    </location>
</feature>
<keyword evidence="4" id="KW-1003">Cell membrane</keyword>
<evidence type="ECO:0000256" key="9">
    <source>
        <dbReference type="ARBA" id="ARBA00022989"/>
    </source>
</evidence>
<evidence type="ECO:0000256" key="5">
    <source>
        <dbReference type="ARBA" id="ARBA00022617"/>
    </source>
</evidence>
<dbReference type="GO" id="GO:0005886">
    <property type="term" value="C:plasma membrane"/>
    <property type="evidence" value="ECO:0007669"/>
    <property type="project" value="UniProtKB-SubCell"/>
</dbReference>
<evidence type="ECO:0000256" key="12">
    <source>
        <dbReference type="ARBA" id="ARBA00037975"/>
    </source>
</evidence>
<protein>
    <recommendedName>
        <fullName evidence="14">Cytochrome b561 bacterial/Ni-hydrogenase domain-containing protein</fullName>
    </recommendedName>
</protein>
<dbReference type="SUPFAM" id="SSF81342">
    <property type="entry name" value="Transmembrane di-heme cytochromes"/>
    <property type="match status" value="1"/>
</dbReference>
<evidence type="ECO:0000313" key="16">
    <source>
        <dbReference type="Proteomes" id="UP000185990"/>
    </source>
</evidence>
<name>A0A853ZXY8_9PSED</name>
<keyword evidence="3" id="KW-0813">Transport</keyword>
<feature type="transmembrane region" description="Helical" evidence="13">
    <location>
        <begin position="131"/>
        <end position="155"/>
    </location>
</feature>
<gene>
    <name evidence="15" type="ORF">BOH74_07940</name>
</gene>
<feature type="transmembrane region" description="Helical" evidence="13">
    <location>
        <begin position="86"/>
        <end position="107"/>
    </location>
</feature>
<dbReference type="AlphaFoldDB" id="A0A853ZXY8"/>
<dbReference type="InterPro" id="IPR016174">
    <property type="entry name" value="Di-haem_cyt_TM"/>
</dbReference>
<comment type="subcellular location">
    <subcellularLocation>
        <location evidence="2">Cell membrane</location>
        <topology evidence="2">Multi-pass membrane protein</topology>
    </subcellularLocation>
</comment>
<comment type="caution">
    <text evidence="15">The sequence shown here is derived from an EMBL/GenBank/DDBJ whole genome shotgun (WGS) entry which is preliminary data.</text>
</comment>
<evidence type="ECO:0000313" key="15">
    <source>
        <dbReference type="EMBL" id="OKA25695.1"/>
    </source>
</evidence>
<feature type="transmembrane region" description="Helical" evidence="13">
    <location>
        <begin position="12"/>
        <end position="31"/>
    </location>
</feature>
<keyword evidence="5" id="KW-0349">Heme</keyword>
<dbReference type="Proteomes" id="UP000185990">
    <property type="component" value="Unassembled WGS sequence"/>
</dbReference>
<evidence type="ECO:0000256" key="13">
    <source>
        <dbReference type="SAM" id="Phobius"/>
    </source>
</evidence>
<keyword evidence="8" id="KW-0249">Electron transport</keyword>
<sequence>MQKIEYTKLQKALHAISALMILWLLMSGFYAGLIKEEEPLKHVIGAFNVSLSLLLIPIFLVRTYVSFGRGYAAVKGDKNLAHWMAFIIHTMMYVLVMLVLVSGILMMDRSIVFFDVFSFPQPLSNSETIAFYFRFHIAVCLLLALLVTLHIAAVIKHQLAGQSVIKRMAF</sequence>
<keyword evidence="7" id="KW-0479">Metal-binding</keyword>
<keyword evidence="10" id="KW-0408">Iron</keyword>
<dbReference type="EMBL" id="MPJD01000016">
    <property type="protein sequence ID" value="OKA25695.1"/>
    <property type="molecule type" value="Genomic_DNA"/>
</dbReference>
<dbReference type="GO" id="GO:0046872">
    <property type="term" value="F:metal ion binding"/>
    <property type="evidence" value="ECO:0007669"/>
    <property type="project" value="UniProtKB-KW"/>
</dbReference>
<evidence type="ECO:0000256" key="10">
    <source>
        <dbReference type="ARBA" id="ARBA00023004"/>
    </source>
</evidence>
<evidence type="ECO:0000256" key="6">
    <source>
        <dbReference type="ARBA" id="ARBA00022692"/>
    </source>
</evidence>
<evidence type="ECO:0000256" key="2">
    <source>
        <dbReference type="ARBA" id="ARBA00004651"/>
    </source>
</evidence>
<evidence type="ECO:0000256" key="11">
    <source>
        <dbReference type="ARBA" id="ARBA00023136"/>
    </source>
</evidence>
<keyword evidence="6 13" id="KW-0812">Transmembrane</keyword>
<comment type="cofactor">
    <cofactor evidence="1">
        <name>heme b</name>
        <dbReference type="ChEBI" id="CHEBI:60344"/>
    </cofactor>
</comment>
<organism evidence="15 16">
    <name type="scientific">Pseudomonas versuta</name>
    <dbReference type="NCBI Taxonomy" id="1788301"/>
    <lineage>
        <taxon>Bacteria</taxon>
        <taxon>Pseudomonadati</taxon>
        <taxon>Pseudomonadota</taxon>
        <taxon>Gammaproteobacteria</taxon>
        <taxon>Pseudomonadales</taxon>
        <taxon>Pseudomonadaceae</taxon>
        <taxon>Pseudomonas</taxon>
    </lineage>
</organism>
<dbReference type="Pfam" id="PF01292">
    <property type="entry name" value="Ni_hydr_CYTB"/>
    <property type="match status" value="1"/>
</dbReference>
<evidence type="ECO:0000256" key="1">
    <source>
        <dbReference type="ARBA" id="ARBA00001970"/>
    </source>
</evidence>